<evidence type="ECO:0000256" key="5">
    <source>
        <dbReference type="ARBA" id="ARBA00022840"/>
    </source>
</evidence>
<name>A0A2M9G6X8_9PROT</name>
<dbReference type="Pfam" id="PF13193">
    <property type="entry name" value="AMP-binding_C"/>
    <property type="match status" value="1"/>
</dbReference>
<evidence type="ECO:0000256" key="3">
    <source>
        <dbReference type="ARBA" id="ARBA00022598"/>
    </source>
</evidence>
<evidence type="ECO:0000259" key="7">
    <source>
        <dbReference type="Pfam" id="PF00501"/>
    </source>
</evidence>
<dbReference type="EC" id="6.2.1.1" evidence="2"/>
<feature type="domain" description="Acetyl-coenzyme A synthetase N-terminal" evidence="9">
    <location>
        <begin position="33"/>
        <end position="87"/>
    </location>
</feature>
<dbReference type="GO" id="GO:0005524">
    <property type="term" value="F:ATP binding"/>
    <property type="evidence" value="ECO:0007669"/>
    <property type="project" value="UniProtKB-KW"/>
</dbReference>
<dbReference type="InterPro" id="IPR045851">
    <property type="entry name" value="AMP-bd_C_sf"/>
</dbReference>
<dbReference type="SUPFAM" id="SSF56801">
    <property type="entry name" value="Acetyl-CoA synthetase-like"/>
    <property type="match status" value="1"/>
</dbReference>
<proteinExistence type="inferred from homology"/>
<dbReference type="PANTHER" id="PTHR24095">
    <property type="entry name" value="ACETYL-COENZYME A SYNTHETASE"/>
    <property type="match status" value="1"/>
</dbReference>
<feature type="domain" description="AMP-dependent synthetase/ligase" evidence="7">
    <location>
        <begin position="99"/>
        <end position="481"/>
    </location>
</feature>
<dbReference type="PROSITE" id="PS00455">
    <property type="entry name" value="AMP_BINDING"/>
    <property type="match status" value="1"/>
</dbReference>
<keyword evidence="4" id="KW-0547">Nucleotide-binding</keyword>
<dbReference type="GO" id="GO:0003987">
    <property type="term" value="F:acetate-CoA ligase activity"/>
    <property type="evidence" value="ECO:0007669"/>
    <property type="project" value="UniProtKB-EC"/>
</dbReference>
<dbReference type="Pfam" id="PF00501">
    <property type="entry name" value="AMP-binding"/>
    <property type="match status" value="1"/>
</dbReference>
<dbReference type="InterPro" id="IPR032387">
    <property type="entry name" value="ACAS_N"/>
</dbReference>
<sequence length="649" mass="69968">MASDYTWVPTPEYTDNANLTRFIRALGCGDEAELVRRSTEDPDWFWNAAIAELGIRFGTPYEKVMDVSEGLPWAKWCVGGTMNFTDNVLDRHRGTPVWDKEAIVWHGEDDSVRRLTYAELDGEVRNLAAGLTALGVKAGDAVGVYMPILPETVVAFLAVSRIGAIISPLFSGFGAEAIVKRMNDAGAVAAITVDSARRRGQDVPMKQVMDEAAAGIPTLAHMIVLRTTGADCPMVEGRDHDWRDLDRADADAEPVQVPADQAMMIAYTSGTTGRPKGVVLTHCGLGVKGALDFHVSFDLKPEDRLLWLADFGWVTGPYSMAGTLYTGATFILAEGTPDWPDKGRIWRIAAEHGATFFGIAPTAVRGLMRYGPEEVQKHDLSKIRILASTGEPWTEEAWLWFAEHAGDGGRCPIINVCGGTEIGGGFIAGNVLNPQRACCFAGPLPGMGTDIVDGQGRPVGPGEVGELVLRNPSIGLSRGIWNDPERYIETYWSMFPNLWRHGDWASRDADGLWYVHGRSDDTIQVAGKRAGPAEIEGLVMATGKVVEAAAVALPDPIKGEAVLIAAIPAPGVQASDEIAAELSAAVVKGLGKAFQPKRILFVDDLPKTRSLKIMRRVIRALVLEENPGDLTALANPDAIEAVRRAAKAA</sequence>
<comment type="similarity">
    <text evidence="1">Belongs to the ATP-dependent AMP-binding enzyme family.</text>
</comment>
<feature type="domain" description="AMP-binding enzyme C-terminal" evidence="8">
    <location>
        <begin position="534"/>
        <end position="612"/>
    </location>
</feature>
<dbReference type="InterPro" id="IPR042099">
    <property type="entry name" value="ANL_N_sf"/>
</dbReference>
<comment type="caution">
    <text evidence="10">The sequence shown here is derived from an EMBL/GenBank/DDBJ whole genome shotgun (WGS) entry which is preliminary data.</text>
</comment>
<dbReference type="InterPro" id="IPR020845">
    <property type="entry name" value="AMP-binding_CS"/>
</dbReference>
<dbReference type="RefSeq" id="WP_109793877.1">
    <property type="nucleotide sequence ID" value="NZ_PHIG01000005.1"/>
</dbReference>
<keyword evidence="6" id="KW-0007">Acetylation</keyword>
<protein>
    <recommendedName>
        <fullName evidence="2">acetate--CoA ligase</fullName>
        <ecNumber evidence="2">6.2.1.1</ecNumber>
    </recommendedName>
</protein>
<dbReference type="InterPro" id="IPR025110">
    <property type="entry name" value="AMP-bd_C"/>
</dbReference>
<gene>
    <name evidence="10" type="ORF">CVT23_01905</name>
</gene>
<reference evidence="10 11" key="1">
    <citation type="submission" date="2017-11" db="EMBL/GenBank/DDBJ databases">
        <title>Draft genome sequence of Rhizobiales bacterium SY3-13.</title>
        <authorList>
            <person name="Sun C."/>
        </authorList>
    </citation>
    <scope>NUCLEOTIDE SEQUENCE [LARGE SCALE GENOMIC DNA]</scope>
    <source>
        <strain evidence="10 11">SY3-13</strain>
    </source>
</reference>
<evidence type="ECO:0000256" key="4">
    <source>
        <dbReference type="ARBA" id="ARBA00022741"/>
    </source>
</evidence>
<evidence type="ECO:0000256" key="6">
    <source>
        <dbReference type="ARBA" id="ARBA00022990"/>
    </source>
</evidence>
<dbReference type="OrthoDB" id="9803968at2"/>
<organism evidence="10 11">
    <name type="scientific">Minwuia thermotolerans</name>
    <dbReference type="NCBI Taxonomy" id="2056226"/>
    <lineage>
        <taxon>Bacteria</taxon>
        <taxon>Pseudomonadati</taxon>
        <taxon>Pseudomonadota</taxon>
        <taxon>Alphaproteobacteria</taxon>
        <taxon>Minwuiales</taxon>
        <taxon>Minwuiaceae</taxon>
        <taxon>Minwuia</taxon>
    </lineage>
</organism>
<evidence type="ECO:0000256" key="2">
    <source>
        <dbReference type="ARBA" id="ARBA00013275"/>
    </source>
</evidence>
<evidence type="ECO:0000259" key="9">
    <source>
        <dbReference type="Pfam" id="PF16177"/>
    </source>
</evidence>
<dbReference type="PANTHER" id="PTHR24095:SF14">
    <property type="entry name" value="ACETYL-COENZYME A SYNTHETASE 1"/>
    <property type="match status" value="1"/>
</dbReference>
<evidence type="ECO:0000313" key="11">
    <source>
        <dbReference type="Proteomes" id="UP000229498"/>
    </source>
</evidence>
<dbReference type="InterPro" id="IPR000873">
    <property type="entry name" value="AMP-dep_synth/lig_dom"/>
</dbReference>
<dbReference type="Gene3D" id="3.30.300.30">
    <property type="match status" value="1"/>
</dbReference>
<keyword evidence="11" id="KW-1185">Reference proteome</keyword>
<dbReference type="Proteomes" id="UP000229498">
    <property type="component" value="Unassembled WGS sequence"/>
</dbReference>
<keyword evidence="5" id="KW-0067">ATP-binding</keyword>
<dbReference type="AlphaFoldDB" id="A0A2M9G6X8"/>
<dbReference type="EMBL" id="PHIG01000005">
    <property type="protein sequence ID" value="PJK31451.1"/>
    <property type="molecule type" value="Genomic_DNA"/>
</dbReference>
<evidence type="ECO:0000313" key="10">
    <source>
        <dbReference type="EMBL" id="PJK31451.1"/>
    </source>
</evidence>
<dbReference type="Pfam" id="PF16177">
    <property type="entry name" value="ACAS_N"/>
    <property type="match status" value="1"/>
</dbReference>
<evidence type="ECO:0000259" key="8">
    <source>
        <dbReference type="Pfam" id="PF13193"/>
    </source>
</evidence>
<dbReference type="GO" id="GO:0006085">
    <property type="term" value="P:acetyl-CoA biosynthetic process"/>
    <property type="evidence" value="ECO:0007669"/>
    <property type="project" value="TreeGrafter"/>
</dbReference>
<dbReference type="Gene3D" id="3.40.50.12780">
    <property type="entry name" value="N-terminal domain of ligase-like"/>
    <property type="match status" value="1"/>
</dbReference>
<evidence type="ECO:0000256" key="1">
    <source>
        <dbReference type="ARBA" id="ARBA00006432"/>
    </source>
</evidence>
<accession>A0A2M9G6X8</accession>
<keyword evidence="3" id="KW-0436">Ligase</keyword>